<comment type="caution">
    <text evidence="1">The sequence shown here is derived from an EMBL/GenBank/DDBJ whole genome shotgun (WGS) entry which is preliminary data.</text>
</comment>
<keyword evidence="2" id="KW-1185">Reference proteome</keyword>
<evidence type="ECO:0000313" key="2">
    <source>
        <dbReference type="Proteomes" id="UP001234202"/>
    </source>
</evidence>
<name>A0ACC2XVF9_9TREE</name>
<dbReference type="Proteomes" id="UP001234202">
    <property type="component" value="Unassembled WGS sequence"/>
</dbReference>
<gene>
    <name evidence="1" type="ORF">QFC24_001232</name>
</gene>
<proteinExistence type="predicted"/>
<evidence type="ECO:0000313" key="1">
    <source>
        <dbReference type="EMBL" id="KAJ9127001.1"/>
    </source>
</evidence>
<organism evidence="1 2">
    <name type="scientific">Naganishia onofrii</name>
    <dbReference type="NCBI Taxonomy" id="1851511"/>
    <lineage>
        <taxon>Eukaryota</taxon>
        <taxon>Fungi</taxon>
        <taxon>Dikarya</taxon>
        <taxon>Basidiomycota</taxon>
        <taxon>Agaricomycotina</taxon>
        <taxon>Tremellomycetes</taxon>
        <taxon>Filobasidiales</taxon>
        <taxon>Filobasidiaceae</taxon>
        <taxon>Naganishia</taxon>
    </lineage>
</organism>
<dbReference type="EMBL" id="JASBWV010000003">
    <property type="protein sequence ID" value="KAJ9127001.1"/>
    <property type="molecule type" value="Genomic_DNA"/>
</dbReference>
<protein>
    <submittedName>
        <fullName evidence="1">Uncharacterized protein</fullName>
    </submittedName>
</protein>
<accession>A0ACC2XVF9</accession>
<reference evidence="1" key="1">
    <citation type="submission" date="2023-04" db="EMBL/GenBank/DDBJ databases">
        <title>Draft Genome sequencing of Naganishia species isolated from polar environments using Oxford Nanopore Technology.</title>
        <authorList>
            <person name="Leo P."/>
            <person name="Venkateswaran K."/>
        </authorList>
    </citation>
    <scope>NUCLEOTIDE SEQUENCE</scope>
    <source>
        <strain evidence="1">DBVPG 5303</strain>
    </source>
</reference>
<sequence length="245" mass="25874">MFSSIPFSRRSICSFAVPIVALGPILAFASPVPDSGVPGRPFGCKGPDGTGRTFYLADGKTESECNVGLVCRWNLGDNPCADPQAHTVSQLPDLPAAIPVPPASTVPLNPNQPSSTGEASAISSGDPGANGYATNHAGGPTACNDNFEDHSEAEPYYVAVSPTFFAGDLNPNDDPVCFGHFIEATYGSKKVKFHVRDKCMGCLPNHLDMAPKGFENLFGVSGGTFGMESQEIVRKQPFSWKFVDA</sequence>